<dbReference type="AlphaFoldDB" id="A0A2G8SA92"/>
<evidence type="ECO:0000256" key="1">
    <source>
        <dbReference type="SAM" id="MobiDB-lite"/>
    </source>
</evidence>
<accession>A0A2G8SA92</accession>
<evidence type="ECO:0000313" key="3">
    <source>
        <dbReference type="Proteomes" id="UP000230002"/>
    </source>
</evidence>
<name>A0A2G8SA92_9APHY</name>
<gene>
    <name evidence="2" type="ORF">GSI_07366</name>
</gene>
<protein>
    <submittedName>
        <fullName evidence="2">Uncharacterized protein</fullName>
    </submittedName>
</protein>
<organism evidence="2 3">
    <name type="scientific">Ganoderma sinense ZZ0214-1</name>
    <dbReference type="NCBI Taxonomy" id="1077348"/>
    <lineage>
        <taxon>Eukaryota</taxon>
        <taxon>Fungi</taxon>
        <taxon>Dikarya</taxon>
        <taxon>Basidiomycota</taxon>
        <taxon>Agaricomycotina</taxon>
        <taxon>Agaricomycetes</taxon>
        <taxon>Polyporales</taxon>
        <taxon>Polyporaceae</taxon>
        <taxon>Ganoderma</taxon>
    </lineage>
</organism>
<proteinExistence type="predicted"/>
<comment type="caution">
    <text evidence="2">The sequence shown here is derived from an EMBL/GenBank/DDBJ whole genome shotgun (WGS) entry which is preliminary data.</text>
</comment>
<dbReference type="Proteomes" id="UP000230002">
    <property type="component" value="Unassembled WGS sequence"/>
</dbReference>
<reference evidence="2 3" key="1">
    <citation type="journal article" date="2015" name="Sci. Rep.">
        <title>Chromosome-level genome map provides insights into diverse defense mechanisms in the medicinal fungus Ganoderma sinense.</title>
        <authorList>
            <person name="Zhu Y."/>
            <person name="Xu J."/>
            <person name="Sun C."/>
            <person name="Zhou S."/>
            <person name="Xu H."/>
            <person name="Nelson D.R."/>
            <person name="Qian J."/>
            <person name="Song J."/>
            <person name="Luo H."/>
            <person name="Xiang L."/>
            <person name="Li Y."/>
            <person name="Xu Z."/>
            <person name="Ji A."/>
            <person name="Wang L."/>
            <person name="Lu S."/>
            <person name="Hayward A."/>
            <person name="Sun W."/>
            <person name="Li X."/>
            <person name="Schwartz D.C."/>
            <person name="Wang Y."/>
            <person name="Chen S."/>
        </authorList>
    </citation>
    <scope>NUCLEOTIDE SEQUENCE [LARGE SCALE GENOMIC DNA]</scope>
    <source>
        <strain evidence="2 3">ZZ0214-1</strain>
    </source>
</reference>
<sequence length="339" mass="37340">MREVRITSHNQIFICGVLSWLAFPPTTHVNITYRDERFDDIDSDLDEFTPLNSNTPLPSVVATVDRVVIRCPPERWHESDSIQCFAGDEERLRMEHFLLTPAGLVDAFSKNASITHLRLSFASEREDPPEIDLRAFPHLVNLEMECPGLEALAHILGPTSMSKPPAKPKGRTAKRTPALCPSLAELVITCGLAVMIADTATATAPKPKPKPKPKGRAGSTRSASKMKVEPRTDADKVFQECCSVLQQVLACRASSSPGTRLASLELRLYPAKVFEKARRNDPFGLLMRRSVTSGDPVWPSPAARQSVIESLDELVDGDVVIKLLDEAGHEVNVDEEDEA</sequence>
<keyword evidence="3" id="KW-1185">Reference proteome</keyword>
<dbReference type="EMBL" id="AYKW01000014">
    <property type="protein sequence ID" value="PIL30664.1"/>
    <property type="molecule type" value="Genomic_DNA"/>
</dbReference>
<feature type="region of interest" description="Disordered" evidence="1">
    <location>
        <begin position="203"/>
        <end position="230"/>
    </location>
</feature>
<evidence type="ECO:0000313" key="2">
    <source>
        <dbReference type="EMBL" id="PIL30664.1"/>
    </source>
</evidence>